<keyword evidence="4" id="KW-1185">Reference proteome</keyword>
<reference evidence="4" key="1">
    <citation type="submission" date="2017-02" db="EMBL/GenBank/DDBJ databases">
        <authorList>
            <person name="Varghese N."/>
            <person name="Submissions S."/>
        </authorList>
    </citation>
    <scope>NUCLEOTIDE SEQUENCE [LARGE SCALE GENOMIC DNA]</scope>
    <source>
        <strain evidence="4">DSM 22270</strain>
    </source>
</reference>
<feature type="compositionally biased region" description="Polar residues" evidence="1">
    <location>
        <begin position="1"/>
        <end position="11"/>
    </location>
</feature>
<evidence type="ECO:0000313" key="4">
    <source>
        <dbReference type="Proteomes" id="UP000190897"/>
    </source>
</evidence>
<keyword evidence="2" id="KW-0472">Membrane</keyword>
<organism evidence="3 4">
    <name type="scientific">Dyadobacter psychrophilus</name>
    <dbReference type="NCBI Taxonomy" id="651661"/>
    <lineage>
        <taxon>Bacteria</taxon>
        <taxon>Pseudomonadati</taxon>
        <taxon>Bacteroidota</taxon>
        <taxon>Cytophagia</taxon>
        <taxon>Cytophagales</taxon>
        <taxon>Spirosomataceae</taxon>
        <taxon>Dyadobacter</taxon>
    </lineage>
</organism>
<dbReference type="RefSeq" id="WP_082217800.1">
    <property type="nucleotide sequence ID" value="NZ_FUZA01000012.1"/>
</dbReference>
<evidence type="ECO:0000256" key="1">
    <source>
        <dbReference type="SAM" id="MobiDB-lite"/>
    </source>
</evidence>
<evidence type="ECO:0000313" key="3">
    <source>
        <dbReference type="EMBL" id="SKC18877.1"/>
    </source>
</evidence>
<dbReference type="EMBL" id="FUZA01000012">
    <property type="protein sequence ID" value="SKC18877.1"/>
    <property type="molecule type" value="Genomic_DNA"/>
</dbReference>
<dbReference type="Proteomes" id="UP000190897">
    <property type="component" value="Unassembled WGS sequence"/>
</dbReference>
<keyword evidence="2" id="KW-0812">Transmembrane</keyword>
<dbReference type="AlphaFoldDB" id="A0A1T5HDT4"/>
<accession>A0A1T5HDT4</accession>
<protein>
    <submittedName>
        <fullName evidence="3">Uncharacterized protein</fullName>
    </submittedName>
</protein>
<proteinExistence type="predicted"/>
<feature type="region of interest" description="Disordered" evidence="1">
    <location>
        <begin position="1"/>
        <end position="23"/>
    </location>
</feature>
<dbReference type="STRING" id="651661.SAMN05660293_05371"/>
<name>A0A1T5HDT4_9BACT</name>
<feature type="compositionally biased region" description="Basic and acidic residues" evidence="1">
    <location>
        <begin position="13"/>
        <end position="23"/>
    </location>
</feature>
<sequence length="62" mass="7203">MKINENSPQDMDSQDRGSQDLDAIDRDGLPPFVSSWKQLYQLLIGTLVLLIVLFYLFMTHFQ</sequence>
<feature type="transmembrane region" description="Helical" evidence="2">
    <location>
        <begin position="39"/>
        <end position="58"/>
    </location>
</feature>
<gene>
    <name evidence="3" type="ORF">SAMN05660293_05371</name>
</gene>
<evidence type="ECO:0000256" key="2">
    <source>
        <dbReference type="SAM" id="Phobius"/>
    </source>
</evidence>
<keyword evidence="2" id="KW-1133">Transmembrane helix</keyword>